<comment type="caution">
    <text evidence="1">The sequence shown here is derived from an EMBL/GenBank/DDBJ whole genome shotgun (WGS) entry which is preliminary data.</text>
</comment>
<sequence>MNPVVGLGKVLKPRYGFFKVSNKSIAAFGALRVSVI</sequence>
<organism evidence="1 2">
    <name type="scientific">Oceanobacillus polygoni</name>
    <dbReference type="NCBI Taxonomy" id="1235259"/>
    <lineage>
        <taxon>Bacteria</taxon>
        <taxon>Bacillati</taxon>
        <taxon>Bacillota</taxon>
        <taxon>Bacilli</taxon>
        <taxon>Bacillales</taxon>
        <taxon>Bacillaceae</taxon>
        <taxon>Oceanobacillus</taxon>
    </lineage>
</organism>
<evidence type="ECO:0000313" key="2">
    <source>
        <dbReference type="Proteomes" id="UP001138793"/>
    </source>
</evidence>
<protein>
    <submittedName>
        <fullName evidence="1">Uncharacterized protein</fullName>
    </submittedName>
</protein>
<dbReference type="EMBL" id="JAGGMB010000020">
    <property type="protein sequence ID" value="MBP2079765.1"/>
    <property type="molecule type" value="Genomic_DNA"/>
</dbReference>
<dbReference type="AlphaFoldDB" id="A0A9X1CJE8"/>
<keyword evidence="2" id="KW-1185">Reference proteome</keyword>
<dbReference type="Proteomes" id="UP001138793">
    <property type="component" value="Unassembled WGS sequence"/>
</dbReference>
<gene>
    <name evidence="1" type="ORF">J2Z64_004064</name>
</gene>
<reference evidence="1" key="1">
    <citation type="submission" date="2021-03" db="EMBL/GenBank/DDBJ databases">
        <title>Genomic Encyclopedia of Type Strains, Phase IV (KMG-IV): sequencing the most valuable type-strain genomes for metagenomic binning, comparative biology and taxonomic classification.</title>
        <authorList>
            <person name="Goeker M."/>
        </authorList>
    </citation>
    <scope>NUCLEOTIDE SEQUENCE</scope>
    <source>
        <strain evidence="1">DSM 107338</strain>
    </source>
</reference>
<accession>A0A9X1CJE8</accession>
<name>A0A9X1CJE8_9BACI</name>
<evidence type="ECO:0000313" key="1">
    <source>
        <dbReference type="EMBL" id="MBP2079765.1"/>
    </source>
</evidence>
<proteinExistence type="predicted"/>